<accession>A0A9I9E533</accession>
<dbReference type="AlphaFoldDB" id="A0A9I9E533"/>
<dbReference type="Gramene" id="MELO3C028896.2.1">
    <property type="protein sequence ID" value="MELO3C028896.2.1"/>
    <property type="gene ID" value="MELO3C028896.2"/>
</dbReference>
<sequence>MDPKEAKQLGLRITRRSDTEINIISAKPMRNIRWAWDVKTRV</sequence>
<organism evidence="1">
    <name type="scientific">Cucumis melo</name>
    <name type="common">Muskmelon</name>
    <dbReference type="NCBI Taxonomy" id="3656"/>
    <lineage>
        <taxon>Eukaryota</taxon>
        <taxon>Viridiplantae</taxon>
        <taxon>Streptophyta</taxon>
        <taxon>Embryophyta</taxon>
        <taxon>Tracheophyta</taxon>
        <taxon>Spermatophyta</taxon>
        <taxon>Magnoliopsida</taxon>
        <taxon>eudicotyledons</taxon>
        <taxon>Gunneridae</taxon>
        <taxon>Pentapetalae</taxon>
        <taxon>rosids</taxon>
        <taxon>fabids</taxon>
        <taxon>Cucurbitales</taxon>
        <taxon>Cucurbitaceae</taxon>
        <taxon>Benincaseae</taxon>
        <taxon>Cucumis</taxon>
    </lineage>
</organism>
<proteinExistence type="predicted"/>
<dbReference type="EnsemblPlants" id="MELO3C028896.2.1">
    <property type="protein sequence ID" value="MELO3C028896.2.1"/>
    <property type="gene ID" value="MELO3C028896.2"/>
</dbReference>
<name>A0A9I9E533_CUCME</name>
<reference evidence="1" key="1">
    <citation type="submission" date="2023-03" db="UniProtKB">
        <authorList>
            <consortium name="EnsemblPlants"/>
        </authorList>
    </citation>
    <scope>IDENTIFICATION</scope>
</reference>
<protein>
    <submittedName>
        <fullName evidence="1">Uncharacterized protein</fullName>
    </submittedName>
</protein>
<evidence type="ECO:0000313" key="1">
    <source>
        <dbReference type="EnsemblPlants" id="MELO3C028896.2.1"/>
    </source>
</evidence>